<gene>
    <name evidence="1" type="ORF">TWF679_002412</name>
</gene>
<dbReference type="Proteomes" id="UP000614610">
    <property type="component" value="Unassembled WGS sequence"/>
</dbReference>
<reference evidence="1" key="1">
    <citation type="submission" date="2019-06" db="EMBL/GenBank/DDBJ databases">
        <authorList>
            <person name="Palmer J.M."/>
        </authorList>
    </citation>
    <scope>NUCLEOTIDE SEQUENCE</scope>
    <source>
        <strain evidence="1">TWF679</strain>
    </source>
</reference>
<dbReference type="OrthoDB" id="1046782at2759"/>
<dbReference type="InterPro" id="IPR012334">
    <property type="entry name" value="Pectin_lyas_fold"/>
</dbReference>
<evidence type="ECO:0000313" key="2">
    <source>
        <dbReference type="Proteomes" id="UP000614610"/>
    </source>
</evidence>
<dbReference type="AlphaFoldDB" id="A0A8H8UTN7"/>
<dbReference type="EMBL" id="WIWT01000141">
    <property type="protein sequence ID" value="KAF3198053.1"/>
    <property type="molecule type" value="Genomic_DNA"/>
</dbReference>
<name>A0A8H8UTN7_ORBOL</name>
<organism evidence="1 2">
    <name type="scientific">Orbilia oligospora</name>
    <name type="common">Nematode-trapping fungus</name>
    <name type="synonym">Arthrobotrys oligospora</name>
    <dbReference type="NCBI Taxonomy" id="2813651"/>
    <lineage>
        <taxon>Eukaryota</taxon>
        <taxon>Fungi</taxon>
        <taxon>Dikarya</taxon>
        <taxon>Ascomycota</taxon>
        <taxon>Pezizomycotina</taxon>
        <taxon>Orbiliomycetes</taxon>
        <taxon>Orbiliales</taxon>
        <taxon>Orbiliaceae</taxon>
        <taxon>Orbilia</taxon>
    </lineage>
</organism>
<accession>A0A8H8UTN7</accession>
<proteinExistence type="predicted"/>
<evidence type="ECO:0000313" key="1">
    <source>
        <dbReference type="EMBL" id="KAF3198053.1"/>
    </source>
</evidence>
<dbReference type="Gene3D" id="2.160.20.10">
    <property type="entry name" value="Single-stranded right-handed beta-helix, Pectin lyase-like"/>
    <property type="match status" value="2"/>
</dbReference>
<comment type="caution">
    <text evidence="1">The sequence shown here is derived from an EMBL/GenBank/DDBJ whole genome shotgun (WGS) entry which is preliminary data.</text>
</comment>
<protein>
    <submittedName>
        <fullName evidence="1">Uncharacterized protein</fullName>
    </submittedName>
</protein>
<sequence length="341" mass="37249">MATGPNFEDMKKPYVAVRVGKIDDVGDIEITDVMFTARGPTAGAVLVEWNVKAASQAGQQITTFKVALIKLKSMFTLLEVFSPHPIWDSPLMLLTIANNVTAGFLIEGPGPTRLLRVLIIKVFLQRRLPSKILWVNFQWILRLISVSPETESCQSRVLQISQSTGVHTPNLMTKASLAMATRWNGHPAWAVDNHNAYGSTIAAWVLNQKSTTDGSGVIGPGGSYTQKIGARFWETRRYNHYYETCPPTPITLTSAGATKTITLPIIRSEVLTFSPFVISFTPSSYIELIPTLAETTIPVPAITFTTLGVKHTLIPPPLSILFATATQYGGCSVFCGPEPTE</sequence>